<dbReference type="Gene3D" id="3.30.700.10">
    <property type="entry name" value="Glycoprotein, Type 4 Pilin"/>
    <property type="match status" value="1"/>
</dbReference>
<dbReference type="InterPro" id="IPR045584">
    <property type="entry name" value="Pilin-like"/>
</dbReference>
<dbReference type="Proteomes" id="UP000214880">
    <property type="component" value="Unassembled WGS sequence"/>
</dbReference>
<proteinExistence type="predicted"/>
<gene>
    <name evidence="2" type="ORF">SAMN04488502_101611</name>
</gene>
<evidence type="ECO:0000313" key="3">
    <source>
        <dbReference type="Proteomes" id="UP000214880"/>
    </source>
</evidence>
<sequence length="168" mass="18292">MLQIRSQKGFTLIELLVVIALLTIIAAIAIINVSHVVARNDLQTATVRLLADVRTMQQLSMEKRREDDADKVNITFSGNSYQIITNKTARTAFPARTLPPGITVSFSGGNTLSFDAVDLAKNTNAMITLTSASLPANKTRTLVIARETGRIRVDSSARPSYLTEESSN</sequence>
<keyword evidence="1" id="KW-1133">Transmembrane helix</keyword>
<dbReference type="SUPFAM" id="SSF54523">
    <property type="entry name" value="Pili subunits"/>
    <property type="match status" value="1"/>
</dbReference>
<dbReference type="EMBL" id="FNHB01000001">
    <property type="protein sequence ID" value="SDL70550.1"/>
    <property type="molecule type" value="Genomic_DNA"/>
</dbReference>
<feature type="transmembrane region" description="Helical" evidence="1">
    <location>
        <begin position="12"/>
        <end position="33"/>
    </location>
</feature>
<evidence type="ECO:0000313" key="2">
    <source>
        <dbReference type="EMBL" id="SDL70550.1"/>
    </source>
</evidence>
<protein>
    <submittedName>
        <fullName evidence="2">Prepilin-type N-terminal cleavage/methylation domain-containing protein</fullName>
    </submittedName>
</protein>
<dbReference type="AlphaFoldDB" id="A0A1G9M8E4"/>
<accession>A0A1G9M8E4</accession>
<name>A0A1G9M8E4_9FIRM</name>
<organism evidence="2 3">
    <name type="scientific">Dendrosporobacter quercicolus</name>
    <dbReference type="NCBI Taxonomy" id="146817"/>
    <lineage>
        <taxon>Bacteria</taxon>
        <taxon>Bacillati</taxon>
        <taxon>Bacillota</taxon>
        <taxon>Negativicutes</taxon>
        <taxon>Selenomonadales</taxon>
        <taxon>Sporomusaceae</taxon>
        <taxon>Dendrosporobacter</taxon>
    </lineage>
</organism>
<dbReference type="Pfam" id="PF07963">
    <property type="entry name" value="N_methyl"/>
    <property type="match status" value="1"/>
</dbReference>
<dbReference type="RefSeq" id="WP_173812558.1">
    <property type="nucleotide sequence ID" value="NZ_FNHB01000001.1"/>
</dbReference>
<dbReference type="InterPro" id="IPR012902">
    <property type="entry name" value="N_methyl_site"/>
</dbReference>
<evidence type="ECO:0000256" key="1">
    <source>
        <dbReference type="SAM" id="Phobius"/>
    </source>
</evidence>
<keyword evidence="1" id="KW-0812">Transmembrane</keyword>
<dbReference type="STRING" id="146817.SAMN04488502_101611"/>
<keyword evidence="3" id="KW-1185">Reference proteome</keyword>
<dbReference type="NCBIfam" id="TIGR02532">
    <property type="entry name" value="IV_pilin_GFxxxE"/>
    <property type="match status" value="1"/>
</dbReference>
<dbReference type="PROSITE" id="PS00409">
    <property type="entry name" value="PROKAR_NTER_METHYL"/>
    <property type="match status" value="1"/>
</dbReference>
<reference evidence="2 3" key="1">
    <citation type="submission" date="2016-10" db="EMBL/GenBank/DDBJ databases">
        <authorList>
            <person name="de Groot N.N."/>
        </authorList>
    </citation>
    <scope>NUCLEOTIDE SEQUENCE [LARGE SCALE GENOMIC DNA]</scope>
    <source>
        <strain evidence="2 3">DSM 1736</strain>
    </source>
</reference>
<keyword evidence="1" id="KW-0472">Membrane</keyword>